<dbReference type="AlphaFoldDB" id="A0A484V884"/>
<dbReference type="InterPro" id="IPR052956">
    <property type="entry name" value="Mesenchyme-surface_protein"/>
</dbReference>
<organism evidence="3">
    <name type="scientific">plant metagenome</name>
    <dbReference type="NCBI Taxonomy" id="1297885"/>
    <lineage>
        <taxon>unclassified sequences</taxon>
        <taxon>metagenomes</taxon>
        <taxon>organismal metagenomes</taxon>
    </lineage>
</organism>
<evidence type="ECO:0000313" key="3">
    <source>
        <dbReference type="EMBL" id="VFR94104.1"/>
    </source>
</evidence>
<feature type="compositionally biased region" description="Pro residues" evidence="1">
    <location>
        <begin position="68"/>
        <end position="82"/>
    </location>
</feature>
<feature type="domain" description="Choice-of-anchor I" evidence="2">
    <location>
        <begin position="484"/>
        <end position="667"/>
    </location>
</feature>
<dbReference type="EC" id="3.1.3.1" evidence="3"/>
<dbReference type="InterPro" id="IPR011048">
    <property type="entry name" value="Haem_d1_sf"/>
</dbReference>
<dbReference type="InterPro" id="IPR055188">
    <property type="entry name" value="Choice_anch_I"/>
</dbReference>
<dbReference type="Pfam" id="PF22494">
    <property type="entry name" value="choice_anch_I"/>
    <property type="match status" value="2"/>
</dbReference>
<proteinExistence type="predicted"/>
<name>A0A484V884_9ZZZZ</name>
<feature type="region of interest" description="Disordered" evidence="1">
    <location>
        <begin position="59"/>
        <end position="85"/>
    </location>
</feature>
<dbReference type="PANTHER" id="PTHR46928">
    <property type="entry name" value="MESENCHYME-SPECIFIC CELL SURFACE GLYCOPROTEIN"/>
    <property type="match status" value="1"/>
</dbReference>
<dbReference type="GO" id="GO:0004035">
    <property type="term" value="F:alkaline phosphatase activity"/>
    <property type="evidence" value="ECO:0007669"/>
    <property type="project" value="UniProtKB-EC"/>
</dbReference>
<dbReference type="NCBIfam" id="NF038117">
    <property type="entry name" value="choice_anch_I"/>
    <property type="match status" value="1"/>
</dbReference>
<dbReference type="SUPFAM" id="SSF51004">
    <property type="entry name" value="C-terminal (heme d1) domain of cytochrome cd1-nitrite reductase"/>
    <property type="match status" value="1"/>
</dbReference>
<feature type="domain" description="Choice-of-anchor I" evidence="2">
    <location>
        <begin position="104"/>
        <end position="379"/>
    </location>
</feature>
<evidence type="ECO:0000259" key="2">
    <source>
        <dbReference type="Pfam" id="PF22494"/>
    </source>
</evidence>
<sequence>MATAGSNITATHAPENPAFFHLPFTPAHMPFPSRFRKTRCAQAIAACSLALTLAACGSSSDDDDAPATTPPVTEPTPEPTPVRTPASVKLSLLSRYESGEFGVSAAEIPAYDAASKRAFVVNARKGSVDVLDMSDAAAPRHLGEIDASAVAAGAEVNSVAVKDGVVALAIQAADKTDPGFVGFYRADTLAPLTHVVVGALPDNLVFTPDGKTVLVANEGEPSDDYQRDPEGSISIIDVSNIARPGVRTARFAAWDGKEQELRDQGVRIFGPRASASKDLEPEYIAVSADSKTAWATLQENNALARIDIDTATVTAILPLGFKDHGEAGNGMDTNDEDQVIDIRERPGVMGMYMPDAMAAYDVSGKTFLVTANEGDARAWGEDTAAYWGGDANLGFVEEFRVKHLVHNSGFARRRGDDLPPQLDALATRALLNPATFGYCGAMTTASGGTSTTSGDCREDEELGRLNVTWTLGYRTDATGAPVKFNATGAEDPAGTLLMYDKLYSFGARSFAIWDEDGKKVWESGDQFERFLASDECQLGAARNIPCKAYFNTGHDEGGAMDSRSDAKGPEPEGIELGRLGDKTFAFIGLERMGGVMVYDVTTPTAPVFVDYFNTREDWDTSDPSTVLSTVGDLGPEGLKFIPPSDSPTGEALLVVGNEVSGTTAIYTVGQLFEDNGNTTSHAQ</sequence>
<dbReference type="InterPro" id="IPR015943">
    <property type="entry name" value="WD40/YVTN_repeat-like_dom_sf"/>
</dbReference>
<dbReference type="PANTHER" id="PTHR46928:SF1">
    <property type="entry name" value="MESENCHYME-SPECIFIC CELL SURFACE GLYCOPROTEIN"/>
    <property type="match status" value="1"/>
</dbReference>
<keyword evidence="3" id="KW-0378">Hydrolase</keyword>
<dbReference type="EMBL" id="CAADIO010000038">
    <property type="protein sequence ID" value="VFR94104.1"/>
    <property type="molecule type" value="Genomic_DNA"/>
</dbReference>
<gene>
    <name evidence="3" type="ORF">RAN3_1947</name>
</gene>
<protein>
    <submittedName>
        <fullName evidence="3">Alkaline phosphatase</fullName>
        <ecNumber evidence="3">3.1.3.1</ecNumber>
    </submittedName>
</protein>
<dbReference type="Gene3D" id="2.130.10.10">
    <property type="entry name" value="YVTN repeat-like/Quinoprotein amine dehydrogenase"/>
    <property type="match status" value="1"/>
</dbReference>
<evidence type="ECO:0000256" key="1">
    <source>
        <dbReference type="SAM" id="MobiDB-lite"/>
    </source>
</evidence>
<reference evidence="3" key="1">
    <citation type="submission" date="2019-03" db="EMBL/GenBank/DDBJ databases">
        <authorList>
            <person name="Danneels B."/>
        </authorList>
    </citation>
    <scope>NUCLEOTIDE SEQUENCE</scope>
</reference>
<accession>A0A484V884</accession>